<dbReference type="EMBL" id="CM041535">
    <property type="protein sequence ID" value="KAI3373021.1"/>
    <property type="molecule type" value="Genomic_DNA"/>
</dbReference>
<keyword evidence="2" id="KW-1185">Reference proteome</keyword>
<dbReference type="Proteomes" id="UP000831701">
    <property type="component" value="Chromosome 5"/>
</dbReference>
<comment type="caution">
    <text evidence="1">The sequence shown here is derived from an EMBL/GenBank/DDBJ whole genome shotgun (WGS) entry which is preliminary data.</text>
</comment>
<evidence type="ECO:0000313" key="1">
    <source>
        <dbReference type="EMBL" id="KAI3373021.1"/>
    </source>
</evidence>
<accession>A0ACB8WZ53</accession>
<feature type="non-terminal residue" evidence="1">
    <location>
        <position position="1"/>
    </location>
</feature>
<sequence>PLLRTFYETVVVASVVSYAVVCWGGGCSERDKKRLNRLIKRASSVCGCLLDSIEVMGERRALAKLSTIMDNTSHPLHQTVGALSSSFSNRLRNPRYAMVNGGDFSKLTRKHGVKVCAGSPCSVEEVAFGCWRADRTWLRKISCSDEQRCCSVCGEGGAGEPAGADRYHRELSRHGKVVSPIKKVLSGCKSPLLKHVVSHRRQLFMILNNRNEEFNCRFHTKKMALANLLDTKVQGALVRSRVQNITEMDAPSSFFFGMEKKHGQRKYIHSLLSDTGQELTEPGEIRGASYCPLSTQELHAALQSMQGRKAPGIDGLTVEFYKAFWDILAGDLLEVFNESLASGLLPLSCRRAVITILPKKVLANRLKRAMEQIIHRDQTYCVPGWQSVFKSWALFNHERSVKRVSLYWLLNEPLICGARLDVCGSTVPGLMGALCRTRAVCLKQLVGCSRTKALTDAQAVSSVLGVRSVRLVERGLELWRQRLSEKERTILNRYGKGEVEPDHKDTFPEVHLSPDFKDLNGPLLTVYGTEKLSLHKADKQTFYRNCVKTIHRKGLCNRAPSVWTGRLSGMNPQWRTLYKPPLKKRTGDLQWRVLHERLKVLKSSDKDHMATG</sequence>
<gene>
    <name evidence="1" type="ORF">L3Q82_023456</name>
</gene>
<organism evidence="1 2">
    <name type="scientific">Scortum barcoo</name>
    <name type="common">barcoo grunter</name>
    <dbReference type="NCBI Taxonomy" id="214431"/>
    <lineage>
        <taxon>Eukaryota</taxon>
        <taxon>Metazoa</taxon>
        <taxon>Chordata</taxon>
        <taxon>Craniata</taxon>
        <taxon>Vertebrata</taxon>
        <taxon>Euteleostomi</taxon>
        <taxon>Actinopterygii</taxon>
        <taxon>Neopterygii</taxon>
        <taxon>Teleostei</taxon>
        <taxon>Neoteleostei</taxon>
        <taxon>Acanthomorphata</taxon>
        <taxon>Eupercaria</taxon>
        <taxon>Centrarchiformes</taxon>
        <taxon>Terapontoidei</taxon>
        <taxon>Terapontidae</taxon>
        <taxon>Scortum</taxon>
    </lineage>
</organism>
<protein>
    <submittedName>
        <fullName evidence="1">Uncharacterized protein</fullName>
    </submittedName>
</protein>
<evidence type="ECO:0000313" key="2">
    <source>
        <dbReference type="Proteomes" id="UP000831701"/>
    </source>
</evidence>
<reference evidence="1" key="1">
    <citation type="submission" date="2022-04" db="EMBL/GenBank/DDBJ databases">
        <title>Jade perch genome.</title>
        <authorList>
            <person name="Chao B."/>
        </authorList>
    </citation>
    <scope>NUCLEOTIDE SEQUENCE</scope>
    <source>
        <strain evidence="1">CB-2022</strain>
    </source>
</reference>
<proteinExistence type="predicted"/>
<name>A0ACB8WZ53_9TELE</name>